<dbReference type="Pfam" id="PF16305">
    <property type="entry name" value="DUF4947"/>
    <property type="match status" value="1"/>
</dbReference>
<reference evidence="4" key="1">
    <citation type="submission" date="2016-09" db="EMBL/GenBank/DDBJ databases">
        <authorList>
            <person name="Gulvik C.A."/>
        </authorList>
    </citation>
    <scope>NUCLEOTIDE SEQUENCE [LARGE SCALE GENOMIC DNA]</scope>
    <source>
        <strain evidence="4">LMG 26676</strain>
    </source>
</reference>
<feature type="compositionally biased region" description="Low complexity" evidence="1">
    <location>
        <begin position="26"/>
        <end position="44"/>
    </location>
</feature>
<gene>
    <name evidence="3" type="ORF">BCR24_04220</name>
</gene>
<proteinExistence type="predicted"/>
<comment type="caution">
    <text evidence="3">The sequence shown here is derived from an EMBL/GenBank/DDBJ whole genome shotgun (WGS) entry which is preliminary data.</text>
</comment>
<dbReference type="RefSeq" id="WP_069640476.1">
    <property type="nucleotide sequence ID" value="NZ_JAFBEZ010000007.1"/>
</dbReference>
<dbReference type="EMBL" id="MIKC01000034">
    <property type="protein sequence ID" value="OEG21916.1"/>
    <property type="molecule type" value="Genomic_DNA"/>
</dbReference>
<evidence type="ECO:0000256" key="1">
    <source>
        <dbReference type="SAM" id="MobiDB-lite"/>
    </source>
</evidence>
<dbReference type="OrthoDB" id="2186249at2"/>
<keyword evidence="2" id="KW-0732">Signal</keyword>
<feature type="compositionally biased region" description="Basic and acidic residues" evidence="1">
    <location>
        <begin position="45"/>
        <end position="79"/>
    </location>
</feature>
<feature type="region of interest" description="Disordered" evidence="1">
    <location>
        <begin position="22"/>
        <end position="100"/>
    </location>
</feature>
<organism evidence="3 4">
    <name type="scientific">Enterococcus ureilyticus</name>
    <dbReference type="NCBI Taxonomy" id="1131292"/>
    <lineage>
        <taxon>Bacteria</taxon>
        <taxon>Bacillati</taxon>
        <taxon>Bacillota</taxon>
        <taxon>Bacilli</taxon>
        <taxon>Lactobacillales</taxon>
        <taxon>Enterococcaceae</taxon>
        <taxon>Enterococcus</taxon>
    </lineage>
</organism>
<sequence length="222" mass="24608">MKKTIVFCGVFLVLMSGCTAKEEASSKTNKTTKETSTSSVLAESTTKETETSTSTKKSETKKAATTESSPKKETKKTEVNGHLFTPNPEDDDEEVSYQSSGDGNISAFVPDYSQYNKEQVISMLGEPSQIITDSATIRDRLEDSEWQLIKAQYDLGKLSEEQAKAFMFATKDLSLAASMSMKLELLVYEDQGKPNVYLSEDSVKFITPMTDYIDFNGKIETI</sequence>
<accession>A0A1E5HAS3</accession>
<protein>
    <submittedName>
        <fullName evidence="3">DUF4947 domain-containing protein</fullName>
    </submittedName>
</protein>
<dbReference type="PROSITE" id="PS51257">
    <property type="entry name" value="PROKAR_LIPOPROTEIN"/>
    <property type="match status" value="1"/>
</dbReference>
<dbReference type="STRING" id="1131292.BCR24_04220"/>
<keyword evidence="4" id="KW-1185">Reference proteome</keyword>
<feature type="signal peptide" evidence="2">
    <location>
        <begin position="1"/>
        <end position="20"/>
    </location>
</feature>
<name>A0A1E5HAS3_9ENTE</name>
<feature type="chain" id="PRO_5039267852" evidence="2">
    <location>
        <begin position="21"/>
        <end position="222"/>
    </location>
</feature>
<evidence type="ECO:0000256" key="2">
    <source>
        <dbReference type="SAM" id="SignalP"/>
    </source>
</evidence>
<dbReference type="InterPro" id="IPR032542">
    <property type="entry name" value="DUF4947"/>
</dbReference>
<dbReference type="Proteomes" id="UP000094469">
    <property type="component" value="Unassembled WGS sequence"/>
</dbReference>
<dbReference type="AlphaFoldDB" id="A0A1E5HAS3"/>
<evidence type="ECO:0000313" key="4">
    <source>
        <dbReference type="Proteomes" id="UP000094469"/>
    </source>
</evidence>
<evidence type="ECO:0000313" key="3">
    <source>
        <dbReference type="EMBL" id="OEG21916.1"/>
    </source>
</evidence>